<sequence>MDSSQYNSAYLSPPPDPSWRRNWSGNFPGDKSQSFHLPTTALNRTNSDSALHTSVMNPPTGDPFTTGCPTLTPQNTRRTVFPYPVPPIEENVLDEGKLLKPWDTKKVQLIKQFLFLHPCPLCSMAFLQNILTYKFIHKLFFLLLFL</sequence>
<feature type="domain" description="Transducer of regulated CREB activity middle" evidence="2">
    <location>
        <begin position="44"/>
        <end position="110"/>
    </location>
</feature>
<evidence type="ECO:0000259" key="2">
    <source>
        <dbReference type="Pfam" id="PF12885"/>
    </source>
</evidence>
<dbReference type="Pfam" id="PF12885">
    <property type="entry name" value="TORC_M"/>
    <property type="match status" value="1"/>
</dbReference>
<dbReference type="GO" id="GO:0008140">
    <property type="term" value="F:cAMP response element binding protein binding"/>
    <property type="evidence" value="ECO:0007669"/>
    <property type="project" value="TreeGrafter"/>
</dbReference>
<proteinExistence type="predicted"/>
<dbReference type="Ensembl" id="ENSCSET00000022831.1">
    <property type="protein sequence ID" value="ENSCSEP00000022541.1"/>
    <property type="gene ID" value="ENSCSEG00000014364.1"/>
</dbReference>
<reference evidence="3" key="3">
    <citation type="submission" date="2025-09" db="UniProtKB">
        <authorList>
            <consortium name="Ensembl"/>
        </authorList>
    </citation>
    <scope>IDENTIFICATION</scope>
</reference>
<dbReference type="InterPro" id="IPR024786">
    <property type="entry name" value="TORC"/>
</dbReference>
<dbReference type="GO" id="GO:0005737">
    <property type="term" value="C:cytoplasm"/>
    <property type="evidence" value="ECO:0007669"/>
    <property type="project" value="InterPro"/>
</dbReference>
<keyword evidence="4" id="KW-1185">Reference proteome</keyword>
<accession>A0A3P8WA67</accession>
<dbReference type="GeneTree" id="ENSGT00390000010652"/>
<dbReference type="InterPro" id="IPR024784">
    <property type="entry name" value="TORC_M"/>
</dbReference>
<protein>
    <recommendedName>
        <fullName evidence="2">Transducer of regulated CREB activity middle domain-containing protein</fullName>
    </recommendedName>
</protein>
<dbReference type="GO" id="GO:0005634">
    <property type="term" value="C:nucleus"/>
    <property type="evidence" value="ECO:0007669"/>
    <property type="project" value="InterPro"/>
</dbReference>
<reference evidence="3 4" key="1">
    <citation type="journal article" date="2014" name="Nat. Genet.">
        <title>Whole-genome sequence of a flatfish provides insights into ZW sex chromosome evolution and adaptation to a benthic lifestyle.</title>
        <authorList>
            <person name="Chen S."/>
            <person name="Zhang G."/>
            <person name="Shao C."/>
            <person name="Huang Q."/>
            <person name="Liu G."/>
            <person name="Zhang P."/>
            <person name="Song W."/>
            <person name="An N."/>
            <person name="Chalopin D."/>
            <person name="Volff J.N."/>
            <person name="Hong Y."/>
            <person name="Li Q."/>
            <person name="Sha Z."/>
            <person name="Zhou H."/>
            <person name="Xie M."/>
            <person name="Yu Q."/>
            <person name="Liu Y."/>
            <person name="Xiang H."/>
            <person name="Wang N."/>
            <person name="Wu K."/>
            <person name="Yang C."/>
            <person name="Zhou Q."/>
            <person name="Liao X."/>
            <person name="Yang L."/>
            <person name="Hu Q."/>
            <person name="Zhang J."/>
            <person name="Meng L."/>
            <person name="Jin L."/>
            <person name="Tian Y."/>
            <person name="Lian J."/>
            <person name="Yang J."/>
            <person name="Miao G."/>
            <person name="Liu S."/>
            <person name="Liang Z."/>
            <person name="Yan F."/>
            <person name="Li Y."/>
            <person name="Sun B."/>
            <person name="Zhang H."/>
            <person name="Zhang J."/>
            <person name="Zhu Y."/>
            <person name="Du M."/>
            <person name="Zhao Y."/>
            <person name="Schartl M."/>
            <person name="Tang Q."/>
            <person name="Wang J."/>
        </authorList>
    </citation>
    <scope>NUCLEOTIDE SEQUENCE</scope>
</reference>
<organism evidence="3 4">
    <name type="scientific">Cynoglossus semilaevis</name>
    <name type="common">Tongue sole</name>
    <dbReference type="NCBI Taxonomy" id="244447"/>
    <lineage>
        <taxon>Eukaryota</taxon>
        <taxon>Metazoa</taxon>
        <taxon>Chordata</taxon>
        <taxon>Craniata</taxon>
        <taxon>Vertebrata</taxon>
        <taxon>Euteleostomi</taxon>
        <taxon>Actinopterygii</taxon>
        <taxon>Neopterygii</taxon>
        <taxon>Teleostei</taxon>
        <taxon>Neoteleostei</taxon>
        <taxon>Acanthomorphata</taxon>
        <taxon>Carangaria</taxon>
        <taxon>Pleuronectiformes</taxon>
        <taxon>Pleuronectoidei</taxon>
        <taxon>Cynoglossidae</taxon>
        <taxon>Cynoglossinae</taxon>
        <taxon>Cynoglossus</taxon>
    </lineage>
</organism>
<dbReference type="STRING" id="244447.ENSCSEP00000022541"/>
<dbReference type="PANTHER" id="PTHR13589">
    <property type="entry name" value="CREB-REGULATED TRANSCRIPTION COACTIVATOR"/>
    <property type="match status" value="1"/>
</dbReference>
<evidence type="ECO:0000313" key="3">
    <source>
        <dbReference type="Ensembl" id="ENSCSEP00000022541.1"/>
    </source>
</evidence>
<feature type="compositionally biased region" description="Polar residues" evidence="1">
    <location>
        <begin position="1"/>
        <end position="10"/>
    </location>
</feature>
<evidence type="ECO:0000256" key="1">
    <source>
        <dbReference type="SAM" id="MobiDB-lite"/>
    </source>
</evidence>
<reference evidence="3" key="2">
    <citation type="submission" date="2025-08" db="UniProtKB">
        <authorList>
            <consortium name="Ensembl"/>
        </authorList>
    </citation>
    <scope>IDENTIFICATION</scope>
</reference>
<feature type="region of interest" description="Disordered" evidence="1">
    <location>
        <begin position="1"/>
        <end position="27"/>
    </location>
</feature>
<dbReference type="GO" id="GO:0045944">
    <property type="term" value="P:positive regulation of transcription by RNA polymerase II"/>
    <property type="evidence" value="ECO:0007669"/>
    <property type="project" value="TreeGrafter"/>
</dbReference>
<name>A0A3P8WA67_CYNSE</name>
<dbReference type="PANTHER" id="PTHR13589:SF6">
    <property type="entry name" value="CREB-REGULATED TRANSCRIPTION COACTIVATOR 2"/>
    <property type="match status" value="1"/>
</dbReference>
<evidence type="ECO:0000313" key="4">
    <source>
        <dbReference type="Proteomes" id="UP000265120"/>
    </source>
</evidence>
<dbReference type="InParanoid" id="A0A3P8WA67"/>
<dbReference type="Proteomes" id="UP000265120">
    <property type="component" value="Chromosome 13"/>
</dbReference>
<dbReference type="AlphaFoldDB" id="A0A3P8WA67"/>